<accession>A0A1S4DR94</accession>
<name>A0A1S4DR94_TOBAC</name>
<keyword evidence="6" id="KW-0677">Repeat</keyword>
<dbReference type="PaxDb" id="4097-A0A1S4DR94"/>
<dbReference type="CDD" id="cd09074">
    <property type="entry name" value="INPP5c"/>
    <property type="match status" value="1"/>
</dbReference>
<dbReference type="InterPro" id="IPR000300">
    <property type="entry name" value="IPPc"/>
</dbReference>
<dbReference type="OrthoDB" id="1925875at2759"/>
<dbReference type="SMART" id="SM00128">
    <property type="entry name" value="IPPc"/>
    <property type="match status" value="1"/>
</dbReference>
<dbReference type="Pfam" id="PF23754">
    <property type="entry name" value="Beta-prop_IP5PC_F"/>
    <property type="match status" value="1"/>
</dbReference>
<evidence type="ECO:0000256" key="1">
    <source>
        <dbReference type="ARBA" id="ARBA00001946"/>
    </source>
</evidence>
<organism evidence="12">
    <name type="scientific">Nicotiana tabacum</name>
    <name type="common">Common tobacco</name>
    <dbReference type="NCBI Taxonomy" id="4097"/>
    <lineage>
        <taxon>Eukaryota</taxon>
        <taxon>Viridiplantae</taxon>
        <taxon>Streptophyta</taxon>
        <taxon>Embryophyta</taxon>
        <taxon>Tracheophyta</taxon>
        <taxon>Spermatophyta</taxon>
        <taxon>Magnoliopsida</taxon>
        <taxon>eudicotyledons</taxon>
        <taxon>Gunneridae</taxon>
        <taxon>Pentapetalae</taxon>
        <taxon>asterids</taxon>
        <taxon>lamiids</taxon>
        <taxon>Solanales</taxon>
        <taxon>Solanaceae</taxon>
        <taxon>Nicotianoideae</taxon>
        <taxon>Nicotianeae</taxon>
        <taxon>Nicotiana</taxon>
    </lineage>
</organism>
<dbReference type="InterPro" id="IPR036322">
    <property type="entry name" value="WD40_repeat_dom_sf"/>
</dbReference>
<feature type="compositionally biased region" description="Basic and acidic residues" evidence="10">
    <location>
        <begin position="833"/>
        <end position="842"/>
    </location>
</feature>
<dbReference type="GO" id="GO:0046856">
    <property type="term" value="P:phosphatidylinositol dephosphorylation"/>
    <property type="evidence" value="ECO:0007669"/>
    <property type="project" value="InterPro"/>
</dbReference>
<evidence type="ECO:0000256" key="9">
    <source>
        <dbReference type="ARBA" id="ARBA00022843"/>
    </source>
</evidence>
<dbReference type="FunFam" id="3.60.10.10:FF:000011">
    <property type="entry name" value="Type II inositol polyphosphate 5-phosphatase 15"/>
    <property type="match status" value="1"/>
</dbReference>
<proteinExistence type="inferred from homology"/>
<dbReference type="AlphaFoldDB" id="A0A1S4DR94"/>
<feature type="region of interest" description="Disordered" evidence="10">
    <location>
        <begin position="710"/>
        <end position="842"/>
    </location>
</feature>
<dbReference type="InterPro" id="IPR015943">
    <property type="entry name" value="WD40/YVTN_repeat-like_dom_sf"/>
</dbReference>
<evidence type="ECO:0000256" key="8">
    <source>
        <dbReference type="ARBA" id="ARBA00022842"/>
    </source>
</evidence>
<keyword evidence="5" id="KW-0479">Metal-binding</keyword>
<dbReference type="STRING" id="4097.A0A1S4DR94"/>
<dbReference type="RefSeq" id="XP_016515654.1">
    <property type="nucleotide sequence ID" value="XM_016660168.1"/>
</dbReference>
<dbReference type="KEGG" id="nta:107832346"/>
<dbReference type="InterPro" id="IPR056455">
    <property type="entry name" value="Ig-like_IP5PC_F"/>
</dbReference>
<dbReference type="Gene3D" id="3.60.10.10">
    <property type="entry name" value="Endonuclease/exonuclease/phosphatase"/>
    <property type="match status" value="1"/>
</dbReference>
<dbReference type="SUPFAM" id="SSF50978">
    <property type="entry name" value="WD40 repeat-like"/>
    <property type="match status" value="1"/>
</dbReference>
<keyword evidence="8" id="KW-0460">Magnesium</keyword>
<keyword evidence="3" id="KW-1017">Isopeptide bond</keyword>
<feature type="compositionally biased region" description="Low complexity" evidence="10">
    <location>
        <begin position="710"/>
        <end position="726"/>
    </location>
</feature>
<keyword evidence="4" id="KW-0853">WD repeat</keyword>
<comment type="cofactor">
    <cofactor evidence="1">
        <name>Mg(2+)</name>
        <dbReference type="ChEBI" id="CHEBI:18420"/>
    </cofactor>
</comment>
<evidence type="ECO:0000313" key="12">
    <source>
        <dbReference type="RefSeq" id="XP_016515654.1"/>
    </source>
</evidence>
<protein>
    <submittedName>
        <fullName evidence="12">Type I inositol polyphosphate 5-phosphatase 12-like</fullName>
    </submittedName>
</protein>
<evidence type="ECO:0000256" key="4">
    <source>
        <dbReference type="ARBA" id="ARBA00022574"/>
    </source>
</evidence>
<dbReference type="SMR" id="A0A1S4DR94"/>
<evidence type="ECO:0000256" key="10">
    <source>
        <dbReference type="SAM" id="MobiDB-lite"/>
    </source>
</evidence>
<evidence type="ECO:0000259" key="11">
    <source>
        <dbReference type="SMART" id="SM00128"/>
    </source>
</evidence>
<evidence type="ECO:0000256" key="7">
    <source>
        <dbReference type="ARBA" id="ARBA00022801"/>
    </source>
</evidence>
<dbReference type="GO" id="GO:0004439">
    <property type="term" value="F:phosphatidylinositol-4,5-bisphosphate 5-phosphatase activity"/>
    <property type="evidence" value="ECO:0000318"/>
    <property type="project" value="GO_Central"/>
</dbReference>
<evidence type="ECO:0000256" key="3">
    <source>
        <dbReference type="ARBA" id="ARBA00022499"/>
    </source>
</evidence>
<feature type="non-terminal residue" evidence="12">
    <location>
        <position position="1"/>
    </location>
</feature>
<dbReference type="GO" id="GO:0009846">
    <property type="term" value="P:pollen germination"/>
    <property type="evidence" value="ECO:0007669"/>
    <property type="project" value="UniProtKB-ARBA"/>
</dbReference>
<dbReference type="PANTHER" id="PTHR11200">
    <property type="entry name" value="INOSITOL 5-PHOSPHATASE"/>
    <property type="match status" value="1"/>
</dbReference>
<dbReference type="InterPro" id="IPR046985">
    <property type="entry name" value="IP5"/>
</dbReference>
<dbReference type="Pfam" id="PF22669">
    <property type="entry name" value="Exo_endo_phos2"/>
    <property type="match status" value="1"/>
</dbReference>
<dbReference type="PANTHER" id="PTHR11200:SF274">
    <property type="entry name" value="LOW QUALITY PROTEIN: TYPE I INOSITOL POLYPHOSPHATE 5-PHOSPHATASE 12-LIKE"/>
    <property type="match status" value="1"/>
</dbReference>
<dbReference type="GO" id="GO:0046872">
    <property type="term" value="F:metal ion binding"/>
    <property type="evidence" value="ECO:0007669"/>
    <property type="project" value="UniProtKB-KW"/>
</dbReference>
<dbReference type="Gene3D" id="2.130.10.10">
    <property type="entry name" value="YVTN repeat-like/Quinoprotein amine dehydrogenase"/>
    <property type="match status" value="1"/>
</dbReference>
<keyword evidence="9" id="KW-0832">Ubl conjugation</keyword>
<dbReference type="InterPro" id="IPR036691">
    <property type="entry name" value="Endo/exonu/phosph_ase_sf"/>
</dbReference>
<evidence type="ECO:0000256" key="2">
    <source>
        <dbReference type="ARBA" id="ARBA00010768"/>
    </source>
</evidence>
<dbReference type="Pfam" id="PF23755">
    <property type="entry name" value="Ig-like_IP5PC_F"/>
    <property type="match status" value="1"/>
</dbReference>
<comment type="similarity">
    <text evidence="2">Belongs to the inositol polyphosphate 5-phosphatase family.</text>
</comment>
<reference evidence="12" key="1">
    <citation type="submission" date="2025-08" db="UniProtKB">
        <authorList>
            <consortium name="RefSeq"/>
        </authorList>
    </citation>
    <scope>IDENTIFICATION</scope>
</reference>
<keyword evidence="7" id="KW-0378">Hydrolase</keyword>
<evidence type="ECO:0000256" key="6">
    <source>
        <dbReference type="ARBA" id="ARBA00022737"/>
    </source>
</evidence>
<sequence length="842" mass="93271">RNVKLVSKSKKEKSQGSNFFQRSRNAIMGAAGAVRRVATKGAGAFAEDNRKIEALVLASDGMIWSGCSNGLLVQWDGNGNRLQDFHHHPCAVLCLCAHGSLIWVGYVSGMVQVLDLEGNLLAGWVAHSGPVIKLAVGDDYVFSLANHGGIRGWALATPGPIDNILLSERAEKKYLYTRQDNFRILVGTWNVGEGKASQEALATWLGSAILDVGIVVIGLQEVEMGAGFLAMSAAKETVGLEGTSSGQWWQDAIGKTLDEGSTFERVGSRQLAGLLIAIWVRKTLRAHVGDLDVAAVACGLGRAFGNKGGVGLRLRVLDRIMCFVNCHFAAHLEAVNRRNADFDHIYRTMAFTRSSNLLDNAAAGVSSAAQMLRGTDAAAISPDEEKPDLAEADMVIFCGDLNYRLFGISYDEARDFVSQRCFEWLREKDQLRAEMKAGKVFQGMREAIIKFPPTYKFEKGKPGLGGYDSGEKKRIPAWCDRVLYRDSRVAPSMECSLGCPVVASILQYDACMEVTESDHKPVRCKFNIEVAHLDRSVRRQEFGKIFRYNDKIRSLLAELRYLPEVAVSTSQIFLQNQEAFSLIITNRSRQDNAFFQITCQGQLAINEDKQKSENRPKGSFGFPRWLEVTPAAGMIKSDQDVEILVRQEDFYNTEDTADGIPPRKWSEDTREKEVILMINVKASRSTEVRTHQVHLRCSFSANAVCMISRSSSRGNEGSSHQRSNSSRRNEGSSHHRSNSSKRNEGSSHHKSNSSRRNEGSSHHRSNSSKRNEGSSHHKSNSSRRNEGSSHHRSNSSKRNEGSSHHKSNSSRRNEGSSHHRSALQHVGSASDMMNDHQGFHRT</sequence>
<gene>
    <name evidence="12" type="primary">LOC107832346</name>
</gene>
<dbReference type="SUPFAM" id="SSF56219">
    <property type="entry name" value="DNase I-like"/>
    <property type="match status" value="1"/>
</dbReference>
<feature type="domain" description="Inositol polyphosphate-related phosphatase" evidence="11">
    <location>
        <begin position="180"/>
        <end position="534"/>
    </location>
</feature>
<dbReference type="InterPro" id="IPR056454">
    <property type="entry name" value="Beta-prop_IP5PC_F"/>
</dbReference>
<evidence type="ECO:0000256" key="5">
    <source>
        <dbReference type="ARBA" id="ARBA00022723"/>
    </source>
</evidence>